<proteinExistence type="predicted"/>
<dbReference type="GO" id="GO:0006351">
    <property type="term" value="P:DNA-templated transcription"/>
    <property type="evidence" value="ECO:0007669"/>
    <property type="project" value="InterPro"/>
</dbReference>
<accession>A0A1I5VJ45</accession>
<dbReference type="AlphaFoldDB" id="A0A1I5VJ45"/>
<evidence type="ECO:0000313" key="3">
    <source>
        <dbReference type="Proteomes" id="UP000182624"/>
    </source>
</evidence>
<evidence type="ECO:0000259" key="1">
    <source>
        <dbReference type="Pfam" id="PF03118"/>
    </source>
</evidence>
<organism evidence="2 3">
    <name type="scientific">Butyrivibrio proteoclasticus</name>
    <dbReference type="NCBI Taxonomy" id="43305"/>
    <lineage>
        <taxon>Bacteria</taxon>
        <taxon>Bacillati</taxon>
        <taxon>Bacillota</taxon>
        <taxon>Clostridia</taxon>
        <taxon>Lachnospirales</taxon>
        <taxon>Lachnospiraceae</taxon>
        <taxon>Butyrivibrio</taxon>
    </lineage>
</organism>
<feature type="domain" description="RNA polymerase alpha subunit C-terminal" evidence="1">
    <location>
        <begin position="38"/>
        <end position="96"/>
    </location>
</feature>
<name>A0A1I5VJ45_9FIRM</name>
<gene>
    <name evidence="2" type="ORF">SAMN04487928_11770</name>
</gene>
<keyword evidence="3" id="KW-1185">Reference proteome</keyword>
<dbReference type="Proteomes" id="UP000182624">
    <property type="component" value="Unassembled WGS sequence"/>
</dbReference>
<sequence length="125" mass="14083">MNKDQSRTLTQIVEALAGTRLHERKGGKFYFNFYLNNKAGDTPIEALDLGVRAYNSLKRAGYSTIGELAEAIAEGTEIAKIRNCGAKSCREIMEKLFLYQYNTLPQEKREGYVKEVILLNASKNT</sequence>
<dbReference type="InterPro" id="IPR011260">
    <property type="entry name" value="RNAP_asu_C"/>
</dbReference>
<dbReference type="EMBL" id="FOXO01000017">
    <property type="protein sequence ID" value="SFQ07493.1"/>
    <property type="molecule type" value="Genomic_DNA"/>
</dbReference>
<dbReference type="SUPFAM" id="SSF47789">
    <property type="entry name" value="C-terminal domain of RNA polymerase alpha subunit"/>
    <property type="match status" value="1"/>
</dbReference>
<dbReference type="Gene3D" id="1.10.150.20">
    <property type="entry name" value="5' to 3' exonuclease, C-terminal subdomain"/>
    <property type="match status" value="1"/>
</dbReference>
<dbReference type="GO" id="GO:0003899">
    <property type="term" value="F:DNA-directed RNA polymerase activity"/>
    <property type="evidence" value="ECO:0007669"/>
    <property type="project" value="InterPro"/>
</dbReference>
<evidence type="ECO:0000313" key="2">
    <source>
        <dbReference type="EMBL" id="SFQ07493.1"/>
    </source>
</evidence>
<dbReference type="Pfam" id="PF03118">
    <property type="entry name" value="RNA_pol_A_CTD"/>
    <property type="match status" value="1"/>
</dbReference>
<reference evidence="3" key="1">
    <citation type="submission" date="2016-10" db="EMBL/GenBank/DDBJ databases">
        <authorList>
            <person name="Varghese N."/>
            <person name="Submissions S."/>
        </authorList>
    </citation>
    <scope>NUCLEOTIDE SEQUENCE [LARGE SCALE GENOMIC DNA]</scope>
    <source>
        <strain evidence="3">P18</strain>
    </source>
</reference>
<dbReference type="RefSeq" id="WP_074888899.1">
    <property type="nucleotide sequence ID" value="NZ_FOXO01000017.1"/>
</dbReference>
<dbReference type="GO" id="GO:0003677">
    <property type="term" value="F:DNA binding"/>
    <property type="evidence" value="ECO:0007669"/>
    <property type="project" value="InterPro"/>
</dbReference>
<protein>
    <submittedName>
        <fullName evidence="2">RNA polymerase, alpha chain C terminal domain</fullName>
    </submittedName>
</protein>